<dbReference type="InterPro" id="IPR016692">
    <property type="entry name" value="Sulfiredoxin"/>
</dbReference>
<dbReference type="VEuPathDB" id="VectorBase:LOC119161226"/>
<dbReference type="Gene3D" id="3.90.1530.10">
    <property type="entry name" value="Conserved hypothetical protein from pyrococcus furiosus pfu- 392566-001, ParB domain"/>
    <property type="match status" value="2"/>
</dbReference>
<dbReference type="GO" id="GO:0005524">
    <property type="term" value="F:ATP binding"/>
    <property type="evidence" value="ECO:0007669"/>
    <property type="project" value="UniProtKB-KW"/>
</dbReference>
<dbReference type="GO" id="GO:0034599">
    <property type="term" value="P:cellular response to oxidative stress"/>
    <property type="evidence" value="ECO:0007669"/>
    <property type="project" value="TreeGrafter"/>
</dbReference>
<evidence type="ECO:0000256" key="5">
    <source>
        <dbReference type="ARBA" id="ARBA00022862"/>
    </source>
</evidence>
<evidence type="ECO:0000256" key="4">
    <source>
        <dbReference type="ARBA" id="ARBA00022840"/>
    </source>
</evidence>
<keyword evidence="4" id="KW-0067">ATP-binding</keyword>
<dbReference type="AlphaFoldDB" id="A0A9J6EIM3"/>
<evidence type="ECO:0000259" key="9">
    <source>
        <dbReference type="SMART" id="SM00470"/>
    </source>
</evidence>
<comment type="caution">
    <text evidence="10">The sequence shown here is derived from an EMBL/GenBank/DDBJ whole genome shotgun (WGS) entry which is preliminary data.</text>
</comment>
<keyword evidence="5" id="KW-0049">Antioxidant</keyword>
<dbReference type="SUPFAM" id="SSF110849">
    <property type="entry name" value="ParB/Sulfiredoxin"/>
    <property type="match status" value="2"/>
</dbReference>
<proteinExistence type="inferred from homology"/>
<name>A0A9J6EIM3_RHIMP</name>
<evidence type="ECO:0000313" key="10">
    <source>
        <dbReference type="EMBL" id="KAH8034313.1"/>
    </source>
</evidence>
<gene>
    <name evidence="10" type="ORF">HPB51_022766</name>
</gene>
<evidence type="ECO:0000256" key="3">
    <source>
        <dbReference type="ARBA" id="ARBA00022741"/>
    </source>
</evidence>
<dbReference type="SMART" id="SM00470">
    <property type="entry name" value="ParB"/>
    <property type="match status" value="2"/>
</dbReference>
<dbReference type="InterPro" id="IPR003115">
    <property type="entry name" value="ParB_N"/>
</dbReference>
<dbReference type="GO" id="GO:0005737">
    <property type="term" value="C:cytoplasm"/>
    <property type="evidence" value="ECO:0007669"/>
    <property type="project" value="TreeGrafter"/>
</dbReference>
<comment type="similarity">
    <text evidence="1">Belongs to the sulfiredoxin family.</text>
</comment>
<feature type="domain" description="ParB-like N-terminal" evidence="9">
    <location>
        <begin position="116"/>
        <end position="213"/>
    </location>
</feature>
<evidence type="ECO:0000256" key="1">
    <source>
        <dbReference type="ARBA" id="ARBA00009609"/>
    </source>
</evidence>
<comment type="catalytic activity">
    <reaction evidence="8">
        <text>S-hydroxy-S-oxy-L-cysteinyl-[peroxiredoxin] + [protein]-dithiol + ATP = S-hydroxy-L-cysteinyl-[peroxiredoxin] + [protein]-disulfide + ADP + phosphate</text>
        <dbReference type="Rhea" id="RHEA:17545"/>
        <dbReference type="Rhea" id="RHEA-COMP:10593"/>
        <dbReference type="Rhea" id="RHEA-COMP:10594"/>
        <dbReference type="Rhea" id="RHEA-COMP:13681"/>
        <dbReference type="Rhea" id="RHEA-COMP:17976"/>
        <dbReference type="ChEBI" id="CHEBI:29950"/>
        <dbReference type="ChEBI" id="CHEBI:30616"/>
        <dbReference type="ChEBI" id="CHEBI:43474"/>
        <dbReference type="ChEBI" id="CHEBI:50058"/>
        <dbReference type="ChEBI" id="CHEBI:61973"/>
        <dbReference type="ChEBI" id="CHEBI:61974"/>
        <dbReference type="ChEBI" id="CHEBI:456216"/>
        <dbReference type="EC" id="1.8.98.2"/>
    </reaction>
</comment>
<dbReference type="EMBL" id="JABSTU010000004">
    <property type="protein sequence ID" value="KAH8034313.1"/>
    <property type="molecule type" value="Genomic_DNA"/>
</dbReference>
<dbReference type="EC" id="1.8.98.2" evidence="2"/>
<dbReference type="CDD" id="cd16395">
    <property type="entry name" value="Srx"/>
    <property type="match status" value="1"/>
</dbReference>
<evidence type="ECO:0000256" key="7">
    <source>
        <dbReference type="ARBA" id="ARBA00023157"/>
    </source>
</evidence>
<organism evidence="10 11">
    <name type="scientific">Rhipicephalus microplus</name>
    <name type="common">Cattle tick</name>
    <name type="synonym">Boophilus microplus</name>
    <dbReference type="NCBI Taxonomy" id="6941"/>
    <lineage>
        <taxon>Eukaryota</taxon>
        <taxon>Metazoa</taxon>
        <taxon>Ecdysozoa</taxon>
        <taxon>Arthropoda</taxon>
        <taxon>Chelicerata</taxon>
        <taxon>Arachnida</taxon>
        <taxon>Acari</taxon>
        <taxon>Parasitiformes</taxon>
        <taxon>Ixodida</taxon>
        <taxon>Ixodoidea</taxon>
        <taxon>Ixodidae</taxon>
        <taxon>Rhipicephalinae</taxon>
        <taxon>Rhipicephalus</taxon>
        <taxon>Boophilus</taxon>
    </lineage>
</organism>
<dbReference type="PANTHER" id="PTHR21348:SF2">
    <property type="entry name" value="SULFIREDOXIN-1"/>
    <property type="match status" value="1"/>
</dbReference>
<evidence type="ECO:0000256" key="6">
    <source>
        <dbReference type="ARBA" id="ARBA00023002"/>
    </source>
</evidence>
<evidence type="ECO:0000256" key="2">
    <source>
        <dbReference type="ARBA" id="ARBA00013055"/>
    </source>
</evidence>
<dbReference type="PANTHER" id="PTHR21348">
    <property type="match status" value="1"/>
</dbReference>
<protein>
    <recommendedName>
        <fullName evidence="2">sulfiredoxin</fullName>
        <ecNumber evidence="2">1.8.98.2</ecNumber>
    </recommendedName>
</protein>
<dbReference type="Pfam" id="PF02195">
    <property type="entry name" value="ParB_N"/>
    <property type="match status" value="2"/>
</dbReference>
<keyword evidence="3" id="KW-0547">Nucleotide-binding</keyword>
<keyword evidence="11" id="KW-1185">Reference proteome</keyword>
<dbReference type="InterPro" id="IPR036086">
    <property type="entry name" value="ParB/Sulfiredoxin_sf"/>
</dbReference>
<evidence type="ECO:0000256" key="8">
    <source>
        <dbReference type="ARBA" id="ARBA00047514"/>
    </source>
</evidence>
<sequence length="213" mass="23689">MLRKGRAAILPTKLTDDLCFIRTHPKLSLDSSSLHSTTLLHLFNPNTKGQVAPVDMLWIKGREGGNYYYAFSGNHRFEAHYRLGLATIRAKLIRSVPATLLPYLGGVHSANITKVYDVPLDQITRPLPVAHYDEDKVRGIAELLENPNTKDQVTPVDILWIKGRDGGNYYYAFGGNHRFEAHYRLGLATIRAKLIPSVPASLLPYLGGSAPDL</sequence>
<reference evidence="10" key="1">
    <citation type="journal article" date="2020" name="Cell">
        <title>Large-Scale Comparative Analyses of Tick Genomes Elucidate Their Genetic Diversity and Vector Capacities.</title>
        <authorList>
            <consortium name="Tick Genome and Microbiome Consortium (TIGMIC)"/>
            <person name="Jia N."/>
            <person name="Wang J."/>
            <person name="Shi W."/>
            <person name="Du L."/>
            <person name="Sun Y."/>
            <person name="Zhan W."/>
            <person name="Jiang J.F."/>
            <person name="Wang Q."/>
            <person name="Zhang B."/>
            <person name="Ji P."/>
            <person name="Bell-Sakyi L."/>
            <person name="Cui X.M."/>
            <person name="Yuan T.T."/>
            <person name="Jiang B.G."/>
            <person name="Yang W.F."/>
            <person name="Lam T.T."/>
            <person name="Chang Q.C."/>
            <person name="Ding S.J."/>
            <person name="Wang X.J."/>
            <person name="Zhu J.G."/>
            <person name="Ruan X.D."/>
            <person name="Zhao L."/>
            <person name="Wei J.T."/>
            <person name="Ye R.Z."/>
            <person name="Que T.C."/>
            <person name="Du C.H."/>
            <person name="Zhou Y.H."/>
            <person name="Cheng J.X."/>
            <person name="Dai P.F."/>
            <person name="Guo W.B."/>
            <person name="Han X.H."/>
            <person name="Huang E.J."/>
            <person name="Li L.F."/>
            <person name="Wei W."/>
            <person name="Gao Y.C."/>
            <person name="Liu J.Z."/>
            <person name="Shao H.Z."/>
            <person name="Wang X."/>
            <person name="Wang C.C."/>
            <person name="Yang T.C."/>
            <person name="Huo Q.B."/>
            <person name="Li W."/>
            <person name="Chen H.Y."/>
            <person name="Chen S.E."/>
            <person name="Zhou L.G."/>
            <person name="Ni X.B."/>
            <person name="Tian J.H."/>
            <person name="Sheng Y."/>
            <person name="Liu T."/>
            <person name="Pan Y.S."/>
            <person name="Xia L.Y."/>
            <person name="Li J."/>
            <person name="Zhao F."/>
            <person name="Cao W.C."/>
        </authorList>
    </citation>
    <scope>NUCLEOTIDE SEQUENCE</scope>
    <source>
        <strain evidence="10">Rmic-2018</strain>
    </source>
</reference>
<feature type="domain" description="ParB-like N-terminal" evidence="9">
    <location>
        <begin position="11"/>
        <end position="110"/>
    </location>
</feature>
<dbReference type="Proteomes" id="UP000821866">
    <property type="component" value="Chromosome 2"/>
</dbReference>
<accession>A0A9J6EIM3</accession>
<reference evidence="10" key="2">
    <citation type="submission" date="2021-09" db="EMBL/GenBank/DDBJ databases">
        <authorList>
            <person name="Jia N."/>
            <person name="Wang J."/>
            <person name="Shi W."/>
            <person name="Du L."/>
            <person name="Sun Y."/>
            <person name="Zhan W."/>
            <person name="Jiang J."/>
            <person name="Wang Q."/>
            <person name="Zhang B."/>
            <person name="Ji P."/>
            <person name="Sakyi L.B."/>
            <person name="Cui X."/>
            <person name="Yuan T."/>
            <person name="Jiang B."/>
            <person name="Yang W."/>
            <person name="Lam T.T.-Y."/>
            <person name="Chang Q."/>
            <person name="Ding S."/>
            <person name="Wang X."/>
            <person name="Zhu J."/>
            <person name="Ruan X."/>
            <person name="Zhao L."/>
            <person name="Wei J."/>
            <person name="Que T."/>
            <person name="Du C."/>
            <person name="Cheng J."/>
            <person name="Dai P."/>
            <person name="Han X."/>
            <person name="Huang E."/>
            <person name="Gao Y."/>
            <person name="Liu J."/>
            <person name="Shao H."/>
            <person name="Ye R."/>
            <person name="Li L."/>
            <person name="Wei W."/>
            <person name="Wang X."/>
            <person name="Wang C."/>
            <person name="Huo Q."/>
            <person name="Li W."/>
            <person name="Guo W."/>
            <person name="Chen H."/>
            <person name="Chen S."/>
            <person name="Zhou L."/>
            <person name="Zhou L."/>
            <person name="Ni X."/>
            <person name="Tian J."/>
            <person name="Zhou Y."/>
            <person name="Sheng Y."/>
            <person name="Liu T."/>
            <person name="Pan Y."/>
            <person name="Xia L."/>
            <person name="Li J."/>
            <person name="Zhao F."/>
            <person name="Cao W."/>
        </authorList>
    </citation>
    <scope>NUCLEOTIDE SEQUENCE</scope>
    <source>
        <strain evidence="10">Rmic-2018</strain>
        <tissue evidence="10">Larvae</tissue>
    </source>
</reference>
<evidence type="ECO:0000313" key="11">
    <source>
        <dbReference type="Proteomes" id="UP000821866"/>
    </source>
</evidence>
<keyword evidence="6" id="KW-0560">Oxidoreductase</keyword>
<dbReference type="GO" id="GO:0032542">
    <property type="term" value="F:sulfiredoxin activity"/>
    <property type="evidence" value="ECO:0007669"/>
    <property type="project" value="UniProtKB-EC"/>
</dbReference>
<keyword evidence="7" id="KW-1015">Disulfide bond</keyword>